<protein>
    <submittedName>
        <fullName evidence="4">Homoserine O-succinyltransferase</fullName>
        <ecNumber evidence="4">2.3.1.46</ecNumber>
    </submittedName>
</protein>
<sequence>MIEAPFRAAHPLPRQLTAPPRVGLLNLMPKAAEFERMLTPQFAGSAPVEPVWLRMPGRTYRHDDPADLGHYVDLAEMGELDAVVVTGAAVEHLPFSQVRFLGEVDALLAYADVRDLPVLGLCWGGLAVGHLRLGVGSHVHDTKVTGAYETDLLVADHPIGDGLDDRFWTAHSRMAGFDEDDVAAAEAAGRVRVLGRAPAPAGTVIAESADHRLLMHIGHPEYDGARMAYEYARDSAAGPVPPPANVVLDDPVCRWRSHSRTFFANWTSLVYASALARARGGELR</sequence>
<organism evidence="4 5">
    <name type="scientific">Actinokineospora guangxiensis</name>
    <dbReference type="NCBI Taxonomy" id="1490288"/>
    <lineage>
        <taxon>Bacteria</taxon>
        <taxon>Bacillati</taxon>
        <taxon>Actinomycetota</taxon>
        <taxon>Actinomycetes</taxon>
        <taxon>Pseudonocardiales</taxon>
        <taxon>Pseudonocardiaceae</taxon>
        <taxon>Actinokineospora</taxon>
    </lineage>
</organism>
<dbReference type="EC" id="2.3.1.46" evidence="4"/>
<dbReference type="InterPro" id="IPR033752">
    <property type="entry name" value="MetA_family"/>
</dbReference>
<dbReference type="PIRSF" id="PIRSF000450">
    <property type="entry name" value="H_ser_succinyltr"/>
    <property type="match status" value="1"/>
</dbReference>
<dbReference type="Pfam" id="PF04204">
    <property type="entry name" value="HTS"/>
    <property type="match status" value="1"/>
</dbReference>
<evidence type="ECO:0000313" key="4">
    <source>
        <dbReference type="EMBL" id="MFC5286505.1"/>
    </source>
</evidence>
<name>A0ABW0ELQ4_9PSEU</name>
<dbReference type="Gene3D" id="3.40.50.880">
    <property type="match status" value="1"/>
</dbReference>
<evidence type="ECO:0000256" key="2">
    <source>
        <dbReference type="ARBA" id="ARBA00022679"/>
    </source>
</evidence>
<proteinExistence type="predicted"/>
<keyword evidence="1" id="KW-0028">Amino-acid biosynthesis</keyword>
<dbReference type="InterPro" id="IPR029062">
    <property type="entry name" value="Class_I_gatase-like"/>
</dbReference>
<reference evidence="5" key="1">
    <citation type="journal article" date="2019" name="Int. J. Syst. Evol. Microbiol.">
        <title>The Global Catalogue of Microorganisms (GCM) 10K type strain sequencing project: providing services to taxonomists for standard genome sequencing and annotation.</title>
        <authorList>
            <consortium name="The Broad Institute Genomics Platform"/>
            <consortium name="The Broad Institute Genome Sequencing Center for Infectious Disease"/>
            <person name="Wu L."/>
            <person name="Ma J."/>
        </authorList>
    </citation>
    <scope>NUCLEOTIDE SEQUENCE [LARGE SCALE GENOMIC DNA]</scope>
    <source>
        <strain evidence="5">CCUG 59778</strain>
    </source>
</reference>
<evidence type="ECO:0000313" key="5">
    <source>
        <dbReference type="Proteomes" id="UP001596157"/>
    </source>
</evidence>
<dbReference type="RefSeq" id="WP_378244497.1">
    <property type="nucleotide sequence ID" value="NZ_JBHSKF010000002.1"/>
</dbReference>
<gene>
    <name evidence="4" type="ORF">ACFPM7_05530</name>
</gene>
<keyword evidence="3 4" id="KW-0012">Acyltransferase</keyword>
<comment type="caution">
    <text evidence="4">The sequence shown here is derived from an EMBL/GenBank/DDBJ whole genome shotgun (WGS) entry which is preliminary data.</text>
</comment>
<accession>A0ABW0ELQ4</accession>
<dbReference type="GO" id="GO:0008899">
    <property type="term" value="F:homoserine O-succinyltransferase activity"/>
    <property type="evidence" value="ECO:0007669"/>
    <property type="project" value="UniProtKB-EC"/>
</dbReference>
<dbReference type="PANTHER" id="PTHR20919">
    <property type="entry name" value="HOMOSERINE O-SUCCINYLTRANSFERASE"/>
    <property type="match status" value="1"/>
</dbReference>
<keyword evidence="2 4" id="KW-0808">Transferase</keyword>
<keyword evidence="5" id="KW-1185">Reference proteome</keyword>
<dbReference type="EMBL" id="JBHSKF010000002">
    <property type="protein sequence ID" value="MFC5286505.1"/>
    <property type="molecule type" value="Genomic_DNA"/>
</dbReference>
<dbReference type="SUPFAM" id="SSF52317">
    <property type="entry name" value="Class I glutamine amidotransferase-like"/>
    <property type="match status" value="1"/>
</dbReference>
<evidence type="ECO:0000256" key="1">
    <source>
        <dbReference type="ARBA" id="ARBA00022605"/>
    </source>
</evidence>
<dbReference type="PANTHER" id="PTHR20919:SF0">
    <property type="entry name" value="HOMOSERINE O-SUCCINYLTRANSFERASE"/>
    <property type="match status" value="1"/>
</dbReference>
<dbReference type="Proteomes" id="UP001596157">
    <property type="component" value="Unassembled WGS sequence"/>
</dbReference>
<evidence type="ECO:0000256" key="3">
    <source>
        <dbReference type="ARBA" id="ARBA00023315"/>
    </source>
</evidence>